<dbReference type="GO" id="GO:0043822">
    <property type="term" value="F:ribonuclease M5 activity"/>
    <property type="evidence" value="ECO:0007669"/>
    <property type="project" value="UniProtKB-UniRule"/>
</dbReference>
<comment type="similarity">
    <text evidence="11">Belongs to the ribonuclease M5 family.</text>
</comment>
<dbReference type="Gene3D" id="3.40.1360.10">
    <property type="match status" value="1"/>
</dbReference>
<feature type="domain" description="Toprim" evidence="13">
    <location>
        <begin position="11"/>
        <end position="101"/>
    </location>
</feature>
<evidence type="ECO:0000313" key="15">
    <source>
        <dbReference type="Proteomes" id="UP000242310"/>
    </source>
</evidence>
<evidence type="ECO:0000256" key="9">
    <source>
        <dbReference type="ARBA" id="ARBA00022842"/>
    </source>
</evidence>
<dbReference type="SMART" id="SM00493">
    <property type="entry name" value="TOPRIM"/>
    <property type="match status" value="1"/>
</dbReference>
<evidence type="ECO:0000256" key="12">
    <source>
        <dbReference type="NCBIfam" id="TIGR00334"/>
    </source>
</evidence>
<dbReference type="EMBL" id="PYAV01000017">
    <property type="protein sequence ID" value="PSL42244.1"/>
    <property type="molecule type" value="Genomic_DNA"/>
</dbReference>
<proteinExistence type="inferred from homology"/>
<dbReference type="EC" id="3.1.26.8" evidence="11 12"/>
<evidence type="ECO:0000256" key="8">
    <source>
        <dbReference type="ARBA" id="ARBA00022801"/>
    </source>
</evidence>
<sequence length="195" mass="21837">MNEADMRPKIQECIVVEGKDDTIAVQRALIADTIETRGSAVPEEVLQQIELAFERRGVIIFTDPDAPGERIRRIVSDEIPGCKHAFLPRREAIRARDLGVENASPEAIREAFRQVHTEQLEEELDEAPVEAGELIAHGLLAGPDAKDRREALGEVLGIGYANGKQLQKRLRMFRISREEFEKAMAQVNAEWGEGE</sequence>
<evidence type="ECO:0000256" key="6">
    <source>
        <dbReference type="ARBA" id="ARBA00022730"/>
    </source>
</evidence>
<evidence type="ECO:0000256" key="10">
    <source>
        <dbReference type="ARBA" id="ARBA00022884"/>
    </source>
</evidence>
<keyword evidence="15" id="KW-1185">Reference proteome</keyword>
<protein>
    <recommendedName>
        <fullName evidence="11 12">Ribonuclease M5</fullName>
        <ecNumber evidence="11 12">3.1.26.8</ecNumber>
    </recommendedName>
    <alternativeName>
        <fullName evidence="11">RNase M5</fullName>
    </alternativeName>
    <alternativeName>
        <fullName evidence="11">Ribosomal RNA terminal maturase M5</fullName>
    </alternativeName>
</protein>
<comment type="catalytic activity">
    <reaction evidence="11">
        <text>Endonucleolytic cleavage of RNA, removing 21 and 42 nucleotides, respectively, from the 5'- and 3'-termini of a 5S-rRNA precursor.</text>
        <dbReference type="EC" id="3.1.26.8"/>
    </reaction>
</comment>
<keyword evidence="8 11" id="KW-0378">Hydrolase</keyword>
<dbReference type="GO" id="GO:0046872">
    <property type="term" value="F:metal ion binding"/>
    <property type="evidence" value="ECO:0007669"/>
    <property type="project" value="UniProtKB-KW"/>
</dbReference>
<name>A0A2P8H7S3_9BACI</name>
<dbReference type="InterPro" id="IPR004466">
    <property type="entry name" value="RNase_M5"/>
</dbReference>
<dbReference type="InterPro" id="IPR034141">
    <property type="entry name" value="TOPRIM_RNase_M5-like"/>
</dbReference>
<dbReference type="GO" id="GO:0006364">
    <property type="term" value="P:rRNA processing"/>
    <property type="evidence" value="ECO:0007669"/>
    <property type="project" value="UniProtKB-UniRule"/>
</dbReference>
<evidence type="ECO:0000256" key="1">
    <source>
        <dbReference type="ARBA" id="ARBA00022490"/>
    </source>
</evidence>
<keyword evidence="7 11" id="KW-0255">Endonuclease</keyword>
<dbReference type="CDD" id="cd01027">
    <property type="entry name" value="TOPRIM_RNase_M5_like"/>
    <property type="match status" value="1"/>
</dbReference>
<dbReference type="SUPFAM" id="SSF110455">
    <property type="entry name" value="Toprim domain"/>
    <property type="match status" value="1"/>
</dbReference>
<dbReference type="PANTHER" id="PTHR39156:SF1">
    <property type="entry name" value="RIBONUCLEASE M5"/>
    <property type="match status" value="1"/>
</dbReference>
<keyword evidence="3 11" id="KW-0698">rRNA processing</keyword>
<dbReference type="Pfam" id="PF01751">
    <property type="entry name" value="Toprim"/>
    <property type="match status" value="1"/>
</dbReference>
<comment type="function">
    <text evidence="11">Required for correct processing of both the 5' and 3' ends of 5S rRNA precursor. Cleaves both sides of a double-stranded region yielding mature 5S rRNA in one step.</text>
</comment>
<evidence type="ECO:0000313" key="14">
    <source>
        <dbReference type="EMBL" id="PSL42244.1"/>
    </source>
</evidence>
<keyword evidence="1 11" id="KW-0963">Cytoplasm</keyword>
<dbReference type="PANTHER" id="PTHR39156">
    <property type="entry name" value="RIBONUCLEASE M5"/>
    <property type="match status" value="1"/>
</dbReference>
<evidence type="ECO:0000256" key="4">
    <source>
        <dbReference type="ARBA" id="ARBA00022722"/>
    </source>
</evidence>
<reference evidence="14 15" key="1">
    <citation type="submission" date="2018-03" db="EMBL/GenBank/DDBJ databases">
        <title>Genomic Encyclopedia of Type Strains, Phase III (KMG-III): the genomes of soil and plant-associated and newly described type strains.</title>
        <authorList>
            <person name="Whitman W."/>
        </authorList>
    </citation>
    <scope>NUCLEOTIDE SEQUENCE [LARGE SCALE GENOMIC DNA]</scope>
    <source>
        <strain evidence="14 15">CGMCC 1.07653</strain>
    </source>
</reference>
<organism evidence="14 15">
    <name type="scientific">Salsuginibacillus halophilus</name>
    <dbReference type="NCBI Taxonomy" id="517424"/>
    <lineage>
        <taxon>Bacteria</taxon>
        <taxon>Bacillati</taxon>
        <taxon>Bacillota</taxon>
        <taxon>Bacilli</taxon>
        <taxon>Bacillales</taxon>
        <taxon>Bacillaceae</taxon>
        <taxon>Salsuginibacillus</taxon>
    </lineage>
</organism>
<dbReference type="GO" id="GO:0005737">
    <property type="term" value="C:cytoplasm"/>
    <property type="evidence" value="ECO:0007669"/>
    <property type="project" value="UniProtKB-SubCell"/>
</dbReference>
<keyword evidence="2 11" id="KW-0690">Ribosome biogenesis</keyword>
<keyword evidence="9" id="KW-0460">Magnesium</keyword>
<dbReference type="InterPro" id="IPR006171">
    <property type="entry name" value="TOPRIM_dom"/>
</dbReference>
<comment type="caution">
    <text evidence="14">The sequence shown here is derived from an EMBL/GenBank/DDBJ whole genome shotgun (WGS) entry which is preliminary data.</text>
</comment>
<dbReference type="PROSITE" id="PS50880">
    <property type="entry name" value="TOPRIM"/>
    <property type="match status" value="1"/>
</dbReference>
<evidence type="ECO:0000256" key="7">
    <source>
        <dbReference type="ARBA" id="ARBA00022759"/>
    </source>
</evidence>
<dbReference type="AlphaFoldDB" id="A0A2P8H7S3"/>
<gene>
    <name evidence="11" type="primary">rnmV</name>
    <name evidence="14" type="ORF">B0H94_11718</name>
</gene>
<evidence type="ECO:0000256" key="2">
    <source>
        <dbReference type="ARBA" id="ARBA00022517"/>
    </source>
</evidence>
<comment type="subcellular location">
    <subcellularLocation>
        <location evidence="11">Cytoplasm</location>
    </subcellularLocation>
</comment>
<accession>A0A2P8H7S3</accession>
<keyword evidence="6 11" id="KW-0699">rRNA-binding</keyword>
<dbReference type="FunFam" id="3.40.1360.10:FF:000006">
    <property type="entry name" value="Ribonuclease M5"/>
    <property type="match status" value="1"/>
</dbReference>
<dbReference type="GO" id="GO:0019843">
    <property type="term" value="F:rRNA binding"/>
    <property type="evidence" value="ECO:0007669"/>
    <property type="project" value="UniProtKB-KW"/>
</dbReference>
<keyword evidence="10 11" id="KW-0694">RNA-binding</keyword>
<evidence type="ECO:0000256" key="3">
    <source>
        <dbReference type="ARBA" id="ARBA00022552"/>
    </source>
</evidence>
<evidence type="ECO:0000256" key="11">
    <source>
        <dbReference type="HAMAP-Rule" id="MF_01469"/>
    </source>
</evidence>
<dbReference type="NCBIfam" id="TIGR00334">
    <property type="entry name" value="5S_RNA_mat_M5"/>
    <property type="match status" value="1"/>
</dbReference>
<evidence type="ECO:0000256" key="5">
    <source>
        <dbReference type="ARBA" id="ARBA00022723"/>
    </source>
</evidence>
<evidence type="ECO:0000259" key="13">
    <source>
        <dbReference type="PROSITE" id="PS50880"/>
    </source>
</evidence>
<dbReference type="HAMAP" id="MF_01469">
    <property type="entry name" value="RNase_M5"/>
    <property type="match status" value="1"/>
</dbReference>
<dbReference type="Pfam" id="PF13331">
    <property type="entry name" value="DUF4093"/>
    <property type="match status" value="1"/>
</dbReference>
<keyword evidence="5" id="KW-0479">Metal-binding</keyword>
<dbReference type="Proteomes" id="UP000242310">
    <property type="component" value="Unassembled WGS sequence"/>
</dbReference>
<dbReference type="InterPro" id="IPR025156">
    <property type="entry name" value="RNase_M5_C"/>
</dbReference>
<keyword evidence="4 11" id="KW-0540">Nuclease</keyword>